<gene>
    <name evidence="1" type="ORF">ACFOZ4_15380</name>
</gene>
<reference evidence="2" key="1">
    <citation type="journal article" date="2019" name="Int. J. Syst. Evol. Microbiol.">
        <title>The Global Catalogue of Microorganisms (GCM) 10K type strain sequencing project: providing services to taxonomists for standard genome sequencing and annotation.</title>
        <authorList>
            <consortium name="The Broad Institute Genomics Platform"/>
            <consortium name="The Broad Institute Genome Sequencing Center for Infectious Disease"/>
            <person name="Wu L."/>
            <person name="Ma J."/>
        </authorList>
    </citation>
    <scope>NUCLEOTIDE SEQUENCE [LARGE SCALE GENOMIC DNA]</scope>
    <source>
        <strain evidence="2">CGMCC 4.7289</strain>
    </source>
</reference>
<dbReference type="InterPro" id="IPR023393">
    <property type="entry name" value="START-like_dom_sf"/>
</dbReference>
<keyword evidence="2" id="KW-1185">Reference proteome</keyword>
<proteinExistence type="predicted"/>
<accession>A0ABV8LNH1</accession>
<dbReference type="Gene3D" id="3.30.530.20">
    <property type="match status" value="1"/>
</dbReference>
<dbReference type="RefSeq" id="WP_253749754.1">
    <property type="nucleotide sequence ID" value="NZ_JAMZDZ010000001.1"/>
</dbReference>
<evidence type="ECO:0000313" key="1">
    <source>
        <dbReference type="EMBL" id="MFC4131991.1"/>
    </source>
</evidence>
<organism evidence="1 2">
    <name type="scientific">Hamadaea flava</name>
    <dbReference type="NCBI Taxonomy" id="1742688"/>
    <lineage>
        <taxon>Bacteria</taxon>
        <taxon>Bacillati</taxon>
        <taxon>Actinomycetota</taxon>
        <taxon>Actinomycetes</taxon>
        <taxon>Micromonosporales</taxon>
        <taxon>Micromonosporaceae</taxon>
        <taxon>Hamadaea</taxon>
    </lineage>
</organism>
<dbReference type="CDD" id="cd07821">
    <property type="entry name" value="PYR_PYL_RCAR_like"/>
    <property type="match status" value="1"/>
</dbReference>
<dbReference type="SUPFAM" id="SSF55961">
    <property type="entry name" value="Bet v1-like"/>
    <property type="match status" value="1"/>
</dbReference>
<dbReference type="InterPro" id="IPR019587">
    <property type="entry name" value="Polyketide_cyclase/dehydratase"/>
</dbReference>
<evidence type="ECO:0000313" key="2">
    <source>
        <dbReference type="Proteomes" id="UP001595816"/>
    </source>
</evidence>
<protein>
    <submittedName>
        <fullName evidence="1">SRPBCC family protein</fullName>
    </submittedName>
</protein>
<dbReference type="EMBL" id="JBHSAY010000008">
    <property type="protein sequence ID" value="MFC4131991.1"/>
    <property type="molecule type" value="Genomic_DNA"/>
</dbReference>
<name>A0ABV8LNH1_9ACTN</name>
<dbReference type="Pfam" id="PF10604">
    <property type="entry name" value="Polyketide_cyc2"/>
    <property type="match status" value="1"/>
</dbReference>
<dbReference type="Proteomes" id="UP001595816">
    <property type="component" value="Unassembled WGS sequence"/>
</dbReference>
<sequence>MPLSPDLLLNKALRLLDAGESLRGEQTLRAAAAASDPATAVTAWCALGELHLQQGRHADAAIALAACLAVPVPPGLDDVCEADHVRAEALLASVAPPIVVEAEVGVPPEQLWDVLRDVGAVHHRLLPGRVAGTRIDDGHRFLTFPDGHVIREVIRAIDDDARRLAYAVVEGARPPLAHHEAEFQVYATNDGHSRLVWTARVLPVERAAEVLTRMAYGIAEMCRTVESPDVVPGA</sequence>
<comment type="caution">
    <text evidence="1">The sequence shown here is derived from an EMBL/GenBank/DDBJ whole genome shotgun (WGS) entry which is preliminary data.</text>
</comment>